<dbReference type="EC" id="2.2.1.2" evidence="5 11"/>
<dbReference type="SUPFAM" id="SSF51569">
    <property type="entry name" value="Aldolase"/>
    <property type="match status" value="1"/>
</dbReference>
<dbReference type="RefSeq" id="WP_202936178.1">
    <property type="nucleotide sequence ID" value="NZ_JARQTO010000012.1"/>
</dbReference>
<evidence type="ECO:0000313" key="16">
    <source>
        <dbReference type="Proteomes" id="UP001216057"/>
    </source>
</evidence>
<dbReference type="PROSITE" id="PS01054">
    <property type="entry name" value="TRANSALDOLASE_1"/>
    <property type="match status" value="1"/>
</dbReference>
<comment type="similarity">
    <text evidence="4 11 12">Belongs to the transaldolase family. Type 1 subfamily.</text>
</comment>
<dbReference type="GO" id="GO:0004801">
    <property type="term" value="F:transaldolase activity"/>
    <property type="evidence" value="ECO:0007669"/>
    <property type="project" value="UniProtKB-UniRule"/>
</dbReference>
<comment type="subcellular location">
    <subcellularLocation>
        <location evidence="2 11">Cytoplasm</location>
    </subcellularLocation>
</comment>
<keyword evidence="6 11" id="KW-0963">Cytoplasm</keyword>
<keyword evidence="9 11" id="KW-0704">Schiff base</keyword>
<dbReference type="Proteomes" id="UP001216057">
    <property type="component" value="Unassembled WGS sequence"/>
</dbReference>
<evidence type="ECO:0000256" key="12">
    <source>
        <dbReference type="RuleBase" id="RU004155"/>
    </source>
</evidence>
<dbReference type="FunFam" id="3.20.20.70:FF:000002">
    <property type="entry name" value="Transaldolase"/>
    <property type="match status" value="1"/>
</dbReference>
<evidence type="ECO:0000256" key="6">
    <source>
        <dbReference type="ARBA" id="ARBA00022490"/>
    </source>
</evidence>
<dbReference type="HAMAP" id="MF_00492">
    <property type="entry name" value="Transaldolase_1"/>
    <property type="match status" value="1"/>
</dbReference>
<feature type="active site" description="Schiff-base intermediate with substrate" evidence="11">
    <location>
        <position position="132"/>
    </location>
</feature>
<proteinExistence type="inferred from homology"/>
<dbReference type="InterPro" id="IPR013785">
    <property type="entry name" value="Aldolase_TIM"/>
</dbReference>
<dbReference type="PROSITE" id="PS00958">
    <property type="entry name" value="TRANSALDOLASE_2"/>
    <property type="match status" value="1"/>
</dbReference>
<evidence type="ECO:0000313" key="13">
    <source>
        <dbReference type="EMBL" id="MDG2946635.1"/>
    </source>
</evidence>
<evidence type="ECO:0000256" key="11">
    <source>
        <dbReference type="HAMAP-Rule" id="MF_00492"/>
    </source>
</evidence>
<dbReference type="AlphaFoldDB" id="A0AAW6QB83"/>
<dbReference type="InterPro" id="IPR018225">
    <property type="entry name" value="Transaldolase_AS"/>
</dbReference>
<dbReference type="EMBL" id="JARQTX010000011">
    <property type="protein sequence ID" value="MDG2946635.1"/>
    <property type="molecule type" value="Genomic_DNA"/>
</dbReference>
<dbReference type="GeneID" id="93227326"/>
<evidence type="ECO:0000313" key="15">
    <source>
        <dbReference type="Proteomes" id="UP001214976"/>
    </source>
</evidence>
<dbReference type="NCBIfam" id="NF009001">
    <property type="entry name" value="PRK12346.1"/>
    <property type="match status" value="1"/>
</dbReference>
<keyword evidence="16" id="KW-1185">Reference proteome</keyword>
<dbReference type="InterPro" id="IPR004730">
    <property type="entry name" value="Transaldolase_1"/>
</dbReference>
<dbReference type="GO" id="GO:0006098">
    <property type="term" value="P:pentose-phosphate shunt"/>
    <property type="evidence" value="ECO:0007669"/>
    <property type="project" value="UniProtKB-UniRule"/>
</dbReference>
<name>A0AAW6QB83_9PAST</name>
<dbReference type="InterPro" id="IPR001585">
    <property type="entry name" value="TAL/FSA"/>
</dbReference>
<evidence type="ECO:0000256" key="2">
    <source>
        <dbReference type="ARBA" id="ARBA00004496"/>
    </source>
</evidence>
<dbReference type="PANTHER" id="PTHR10683">
    <property type="entry name" value="TRANSALDOLASE"/>
    <property type="match status" value="1"/>
</dbReference>
<evidence type="ECO:0000256" key="5">
    <source>
        <dbReference type="ARBA" id="ARBA00013151"/>
    </source>
</evidence>
<evidence type="ECO:0000256" key="4">
    <source>
        <dbReference type="ARBA" id="ARBA00008012"/>
    </source>
</evidence>
<evidence type="ECO:0000256" key="10">
    <source>
        <dbReference type="ARBA" id="ARBA00048810"/>
    </source>
</evidence>
<dbReference type="NCBIfam" id="TIGR00874">
    <property type="entry name" value="talAB"/>
    <property type="match status" value="1"/>
</dbReference>
<dbReference type="GO" id="GO:0005975">
    <property type="term" value="P:carbohydrate metabolic process"/>
    <property type="evidence" value="ECO:0007669"/>
    <property type="project" value="InterPro"/>
</dbReference>
<evidence type="ECO:0000256" key="9">
    <source>
        <dbReference type="ARBA" id="ARBA00023270"/>
    </source>
</evidence>
<evidence type="ECO:0000313" key="14">
    <source>
        <dbReference type="EMBL" id="MDG2949746.1"/>
    </source>
</evidence>
<comment type="function">
    <text evidence="1 11 12">Transaldolase is important for the balance of metabolites in the pentose-phosphate pathway.</text>
</comment>
<keyword evidence="7 11" id="KW-0808">Transferase</keyword>
<protein>
    <recommendedName>
        <fullName evidence="5 11">Transaldolase</fullName>
        <ecNumber evidence="5 11">2.2.1.2</ecNumber>
    </recommendedName>
</protein>
<dbReference type="EMBL" id="JARQTW010000008">
    <property type="protein sequence ID" value="MDG2949746.1"/>
    <property type="molecule type" value="Genomic_DNA"/>
</dbReference>
<comment type="caution">
    <text evidence="14">The sequence shown here is derived from an EMBL/GenBank/DDBJ whole genome shotgun (WGS) entry which is preliminary data.</text>
</comment>
<evidence type="ECO:0000256" key="1">
    <source>
        <dbReference type="ARBA" id="ARBA00003518"/>
    </source>
</evidence>
<dbReference type="PANTHER" id="PTHR10683:SF18">
    <property type="entry name" value="TRANSALDOLASE"/>
    <property type="match status" value="1"/>
</dbReference>
<comment type="catalytic activity">
    <reaction evidence="10 11 12">
        <text>D-sedoheptulose 7-phosphate + D-glyceraldehyde 3-phosphate = D-erythrose 4-phosphate + beta-D-fructose 6-phosphate</text>
        <dbReference type="Rhea" id="RHEA:17053"/>
        <dbReference type="ChEBI" id="CHEBI:16897"/>
        <dbReference type="ChEBI" id="CHEBI:57483"/>
        <dbReference type="ChEBI" id="CHEBI:57634"/>
        <dbReference type="ChEBI" id="CHEBI:59776"/>
        <dbReference type="EC" id="2.2.1.2"/>
    </reaction>
</comment>
<evidence type="ECO:0000256" key="8">
    <source>
        <dbReference type="ARBA" id="ARBA00023126"/>
    </source>
</evidence>
<reference evidence="14 16" key="1">
    <citation type="submission" date="2023-03" db="EMBL/GenBank/DDBJ databases">
        <title>Classification of Bisgaard taxon 6 and taxon 10 as Exercitatus varius gen. nov., spec. nov.</title>
        <authorList>
            <person name="Christensen H."/>
        </authorList>
    </citation>
    <scope>NUCLEOTIDE SEQUENCE</scope>
    <source>
        <strain evidence="13 16">23350_01</strain>
        <strain evidence="14">86116</strain>
    </source>
</reference>
<organism evidence="14 15">
    <name type="scientific">Exercitatus varius</name>
    <dbReference type="NCBI Taxonomy" id="67857"/>
    <lineage>
        <taxon>Bacteria</taxon>
        <taxon>Pseudomonadati</taxon>
        <taxon>Pseudomonadota</taxon>
        <taxon>Gammaproteobacteria</taxon>
        <taxon>Pasteurellales</taxon>
        <taxon>Pasteurellaceae</taxon>
        <taxon>Exercitatus</taxon>
    </lineage>
</organism>
<sequence>MTTQLDALKQMTVVVADTGDIEAMKIYQPQDATTNPSLILSASALPQYAPLIDDAVAYAKAKSADKAQQLIDAEDKLAVNIGLEILKLVPGRISTEVDARLSYDTQGTIEKARKIIALYNEAGVANDRILIKIASTWQGIRAAEVLEKEGINCNLTLLFSQAQARACAEAGVYLISPFVGRILDWYKANGDKQEYAPAEDPGVISVTQIYNYYKQYGYKTVVMGASFRNIGEITELAGCDRLTIAPPLLKQLQESTAPLARKLEYKGEVQARPAPMTEAEFYWEHNADPMAVDKLAEGIRKFAADIEKLEAMLAAKL</sequence>
<keyword evidence="8 11" id="KW-0570">Pentose shunt</keyword>
<accession>A0AAW6QB83</accession>
<dbReference type="Proteomes" id="UP001214976">
    <property type="component" value="Unassembled WGS sequence"/>
</dbReference>
<gene>
    <name evidence="11 14" type="primary">tal</name>
    <name evidence="14" type="ORF">P7M15_04300</name>
    <name evidence="13" type="ORF">P7M32_09395</name>
</gene>
<dbReference type="CDD" id="cd00957">
    <property type="entry name" value="Transaldolase_TalAB"/>
    <property type="match status" value="1"/>
</dbReference>
<evidence type="ECO:0000256" key="7">
    <source>
        <dbReference type="ARBA" id="ARBA00022679"/>
    </source>
</evidence>
<dbReference type="Pfam" id="PF00923">
    <property type="entry name" value="TAL_FSA"/>
    <property type="match status" value="1"/>
</dbReference>
<dbReference type="Gene3D" id="3.20.20.70">
    <property type="entry name" value="Aldolase class I"/>
    <property type="match status" value="1"/>
</dbReference>
<comment type="pathway">
    <text evidence="3 11 12">Carbohydrate degradation; pentose phosphate pathway; D-glyceraldehyde 3-phosphate and beta-D-fructose 6-phosphate from D-ribose 5-phosphate and D-xylulose 5-phosphate (non-oxidative stage): step 2/3.</text>
</comment>
<evidence type="ECO:0000256" key="3">
    <source>
        <dbReference type="ARBA" id="ARBA00004857"/>
    </source>
</evidence>
<dbReference type="GO" id="GO:0005829">
    <property type="term" value="C:cytosol"/>
    <property type="evidence" value="ECO:0007669"/>
    <property type="project" value="TreeGrafter"/>
</dbReference>